<feature type="transmembrane region" description="Helical" evidence="5">
    <location>
        <begin position="110"/>
        <end position="132"/>
    </location>
</feature>
<reference evidence="6 7" key="1">
    <citation type="journal article" date="2015" name="Mol. Plant Microbe Interact.">
        <title>Genome, transcriptome, and functional analyses of Penicillium expansum provide new insights into secondary metabolism and pathogenicity.</title>
        <authorList>
            <person name="Ballester A.R."/>
            <person name="Marcet-Houben M."/>
            <person name="Levin E."/>
            <person name="Sela N."/>
            <person name="Selma-Lazaro C."/>
            <person name="Carmona L."/>
            <person name="Wisniewski M."/>
            <person name="Droby S."/>
            <person name="Gonzalez-Candelas L."/>
            <person name="Gabaldon T."/>
        </authorList>
    </citation>
    <scope>NUCLEOTIDE SEQUENCE [LARGE SCALE GENOMIC DNA]</scope>
    <source>
        <strain evidence="6 7">MD-8</strain>
    </source>
</reference>
<dbReference type="RefSeq" id="XP_016596544.1">
    <property type="nucleotide sequence ID" value="XM_016739850.1"/>
</dbReference>
<comment type="caution">
    <text evidence="6">The sequence shown here is derived from an EMBL/GenBank/DDBJ whole genome shotgun (WGS) entry which is preliminary data.</text>
</comment>
<dbReference type="GO" id="GO:0022857">
    <property type="term" value="F:transmembrane transporter activity"/>
    <property type="evidence" value="ECO:0007669"/>
    <property type="project" value="InterPro"/>
</dbReference>
<feature type="transmembrane region" description="Helical" evidence="5">
    <location>
        <begin position="144"/>
        <end position="164"/>
    </location>
</feature>
<keyword evidence="7" id="KW-1185">Reference proteome</keyword>
<name>A0A0A2JF49_PENEN</name>
<dbReference type="EMBL" id="JQFZ01000238">
    <property type="protein sequence ID" value="KGO54037.1"/>
    <property type="molecule type" value="Genomic_DNA"/>
</dbReference>
<dbReference type="InterPro" id="IPR000109">
    <property type="entry name" value="POT_fam"/>
</dbReference>
<evidence type="ECO:0000313" key="7">
    <source>
        <dbReference type="Proteomes" id="UP000030143"/>
    </source>
</evidence>
<dbReference type="HOGENOM" id="CLU_004790_4_2_1"/>
<dbReference type="PhylomeDB" id="A0A0A2JF49"/>
<evidence type="ECO:0000313" key="6">
    <source>
        <dbReference type="EMBL" id="KGO54037.1"/>
    </source>
</evidence>
<keyword evidence="4 5" id="KW-0472">Membrane</keyword>
<evidence type="ECO:0000256" key="1">
    <source>
        <dbReference type="ARBA" id="ARBA00004141"/>
    </source>
</evidence>
<dbReference type="Gene3D" id="1.20.1250.20">
    <property type="entry name" value="MFS general substrate transporter like domains"/>
    <property type="match status" value="3"/>
</dbReference>
<dbReference type="GeneID" id="27675269"/>
<evidence type="ECO:0000256" key="4">
    <source>
        <dbReference type="ARBA" id="ARBA00023136"/>
    </source>
</evidence>
<sequence>MDTQATGFERRDATEEEIKTLPHVVDSIPLIIWIALVAGELERFKFYAVTDPWQNYMQNDRDSIEVPGVLGLGQATATNISDAFSFFSFIAPLPFAILSDARIGKYKKLCISLMLVMCAFRMFTNIGSLSLIGSTYLEKEVGFWAAYLLPLCSVGVPIPLLLFWQKSFVKLAPDGNFLPQAGKVLVACFVPFYLCIDQITNNFVSQAGQIKLSAIPNDTIQALNPIACVLLGPIIQKLLYPGLQKYGIAIESNSPPKDMRSLVQALRQVTAATGSALGIALSPVAVDPKVMYLYTGLTATMIAAAPTFWVAFMNYDKVGDEDELNEVGLMQDSHNEMEETTARAHPQEAHT</sequence>
<dbReference type="InterPro" id="IPR036259">
    <property type="entry name" value="MFS_trans_sf"/>
</dbReference>
<feature type="transmembrane region" description="Helical" evidence="5">
    <location>
        <begin position="292"/>
        <end position="312"/>
    </location>
</feature>
<evidence type="ECO:0000256" key="5">
    <source>
        <dbReference type="SAM" id="Phobius"/>
    </source>
</evidence>
<evidence type="ECO:0000256" key="2">
    <source>
        <dbReference type="ARBA" id="ARBA00022692"/>
    </source>
</evidence>
<dbReference type="GO" id="GO:0016020">
    <property type="term" value="C:membrane"/>
    <property type="evidence" value="ECO:0007669"/>
    <property type="project" value="UniProtKB-SubCell"/>
</dbReference>
<accession>A0A0A2JF49</accession>
<protein>
    <submittedName>
        <fullName evidence="6">Proton-dependent oligopeptide transporter family</fullName>
    </submittedName>
</protein>
<comment type="subcellular location">
    <subcellularLocation>
        <location evidence="1">Membrane</location>
        <topology evidence="1">Multi-pass membrane protein</topology>
    </subcellularLocation>
</comment>
<organism evidence="6 7">
    <name type="scientific">Penicillium expansum</name>
    <name type="common">Blue mold rot fungus</name>
    <dbReference type="NCBI Taxonomy" id="27334"/>
    <lineage>
        <taxon>Eukaryota</taxon>
        <taxon>Fungi</taxon>
        <taxon>Dikarya</taxon>
        <taxon>Ascomycota</taxon>
        <taxon>Pezizomycotina</taxon>
        <taxon>Eurotiomycetes</taxon>
        <taxon>Eurotiomycetidae</taxon>
        <taxon>Eurotiales</taxon>
        <taxon>Aspergillaceae</taxon>
        <taxon>Penicillium</taxon>
    </lineage>
</organism>
<dbReference type="Proteomes" id="UP000030143">
    <property type="component" value="Unassembled WGS sequence"/>
</dbReference>
<dbReference type="OrthoDB" id="8904098at2759"/>
<dbReference type="Pfam" id="PF00854">
    <property type="entry name" value="PTR2"/>
    <property type="match status" value="1"/>
</dbReference>
<evidence type="ECO:0000256" key="3">
    <source>
        <dbReference type="ARBA" id="ARBA00022989"/>
    </source>
</evidence>
<gene>
    <name evidence="6" type="ORF">PEX2_025750</name>
</gene>
<keyword evidence="2 5" id="KW-0812">Transmembrane</keyword>
<dbReference type="VEuPathDB" id="FungiDB:PEXP_012920"/>
<feature type="transmembrane region" description="Helical" evidence="5">
    <location>
        <begin position="265"/>
        <end position="286"/>
    </location>
</feature>
<keyword evidence="3 5" id="KW-1133">Transmembrane helix</keyword>
<dbReference type="AlphaFoldDB" id="A0A0A2JF49"/>
<proteinExistence type="predicted"/>